<gene>
    <name evidence="1" type="ORF">L6164_018821</name>
</gene>
<comment type="caution">
    <text evidence="1">The sequence shown here is derived from an EMBL/GenBank/DDBJ whole genome shotgun (WGS) entry which is preliminary data.</text>
</comment>
<sequence length="80" mass="8880">MRRGLYKPASGLEKEVKATKIENDLGGASRSCSFTWENHTHNVSYLRGDFSLSVGLFCLAVEALLSTRPFCYSSSFKESP</sequence>
<protein>
    <submittedName>
        <fullName evidence="1">Uncharacterized protein</fullName>
    </submittedName>
</protein>
<proteinExistence type="predicted"/>
<accession>A0ACB9ND55</accession>
<evidence type="ECO:0000313" key="1">
    <source>
        <dbReference type="EMBL" id="KAI4334087.1"/>
    </source>
</evidence>
<dbReference type="Proteomes" id="UP000828941">
    <property type="component" value="Chromosome 7"/>
</dbReference>
<keyword evidence="2" id="KW-1185">Reference proteome</keyword>
<organism evidence="1 2">
    <name type="scientific">Bauhinia variegata</name>
    <name type="common">Purple orchid tree</name>
    <name type="synonym">Phanera variegata</name>
    <dbReference type="NCBI Taxonomy" id="167791"/>
    <lineage>
        <taxon>Eukaryota</taxon>
        <taxon>Viridiplantae</taxon>
        <taxon>Streptophyta</taxon>
        <taxon>Embryophyta</taxon>
        <taxon>Tracheophyta</taxon>
        <taxon>Spermatophyta</taxon>
        <taxon>Magnoliopsida</taxon>
        <taxon>eudicotyledons</taxon>
        <taxon>Gunneridae</taxon>
        <taxon>Pentapetalae</taxon>
        <taxon>rosids</taxon>
        <taxon>fabids</taxon>
        <taxon>Fabales</taxon>
        <taxon>Fabaceae</taxon>
        <taxon>Cercidoideae</taxon>
        <taxon>Cercideae</taxon>
        <taxon>Bauhiniinae</taxon>
        <taxon>Bauhinia</taxon>
    </lineage>
</organism>
<evidence type="ECO:0000313" key="2">
    <source>
        <dbReference type="Proteomes" id="UP000828941"/>
    </source>
</evidence>
<dbReference type="EMBL" id="CM039432">
    <property type="protein sequence ID" value="KAI4334087.1"/>
    <property type="molecule type" value="Genomic_DNA"/>
</dbReference>
<name>A0ACB9ND55_BAUVA</name>
<reference evidence="1 2" key="1">
    <citation type="journal article" date="2022" name="DNA Res.">
        <title>Chromosomal-level genome assembly of the orchid tree Bauhinia variegata (Leguminosae; Cercidoideae) supports the allotetraploid origin hypothesis of Bauhinia.</title>
        <authorList>
            <person name="Zhong Y."/>
            <person name="Chen Y."/>
            <person name="Zheng D."/>
            <person name="Pang J."/>
            <person name="Liu Y."/>
            <person name="Luo S."/>
            <person name="Meng S."/>
            <person name="Qian L."/>
            <person name="Wei D."/>
            <person name="Dai S."/>
            <person name="Zhou R."/>
        </authorList>
    </citation>
    <scope>NUCLEOTIDE SEQUENCE [LARGE SCALE GENOMIC DNA]</scope>
    <source>
        <strain evidence="1">BV-YZ2020</strain>
    </source>
</reference>